<reference evidence="9" key="1">
    <citation type="journal article" name="Plants (Basel)">
        <title>NAC and MYB Families and Lignin Biosynthesis-Related Members Identification and Expression Analysis in Melilotus albus.</title>
        <authorList>
            <person name="Chen L."/>
            <person name="Wu F."/>
            <person name="Zhang J."/>
        </authorList>
    </citation>
    <scope>NUCLEOTIDE SEQUENCE</scope>
</reference>
<comment type="subcellular location">
    <subcellularLocation>
        <location evidence="1">Nucleus</location>
    </subcellularLocation>
</comment>
<keyword evidence="5" id="KW-0539">Nucleus</keyword>
<dbReference type="CDD" id="cd00167">
    <property type="entry name" value="SANT"/>
    <property type="match status" value="1"/>
</dbReference>
<proteinExistence type="predicted"/>
<dbReference type="PANTHER" id="PTHR44191">
    <property type="entry name" value="TRANSCRIPTION FACTOR KUA1"/>
    <property type="match status" value="1"/>
</dbReference>
<dbReference type="InterPro" id="IPR052245">
    <property type="entry name" value="Plant_Stress_Dev_TF"/>
</dbReference>
<dbReference type="FunFam" id="1.10.10.60:FF:000009">
    <property type="entry name" value="transcription factor MYB1R1"/>
    <property type="match status" value="1"/>
</dbReference>
<protein>
    <submittedName>
        <fullName evidence="9">MYB family transcription factor</fullName>
    </submittedName>
</protein>
<dbReference type="Gene3D" id="1.10.10.60">
    <property type="entry name" value="Homeodomain-like"/>
    <property type="match status" value="1"/>
</dbReference>
<dbReference type="InterPro" id="IPR009057">
    <property type="entry name" value="Homeodomain-like_sf"/>
</dbReference>
<dbReference type="AlphaFoldDB" id="A0A896WCY8"/>
<dbReference type="GO" id="GO:0009739">
    <property type="term" value="P:response to gibberellin"/>
    <property type="evidence" value="ECO:0007669"/>
    <property type="project" value="TreeGrafter"/>
</dbReference>
<evidence type="ECO:0000256" key="4">
    <source>
        <dbReference type="ARBA" id="ARBA00023163"/>
    </source>
</evidence>
<accession>A0A896WCY8</accession>
<dbReference type="GO" id="GO:0005634">
    <property type="term" value="C:nucleus"/>
    <property type="evidence" value="ECO:0007669"/>
    <property type="project" value="UniProtKB-SubCell"/>
</dbReference>
<feature type="compositionally biased region" description="Basic residues" evidence="6">
    <location>
        <begin position="51"/>
        <end position="67"/>
    </location>
</feature>
<evidence type="ECO:0000256" key="2">
    <source>
        <dbReference type="ARBA" id="ARBA00023015"/>
    </source>
</evidence>
<dbReference type="SUPFAM" id="SSF46689">
    <property type="entry name" value="Homeodomain-like"/>
    <property type="match status" value="1"/>
</dbReference>
<dbReference type="InterPro" id="IPR006447">
    <property type="entry name" value="Myb_dom_plants"/>
</dbReference>
<dbReference type="GO" id="GO:0006355">
    <property type="term" value="P:regulation of DNA-templated transcription"/>
    <property type="evidence" value="ECO:0007669"/>
    <property type="project" value="UniProtKB-ARBA"/>
</dbReference>
<dbReference type="PROSITE" id="PS51294">
    <property type="entry name" value="HTH_MYB"/>
    <property type="match status" value="1"/>
</dbReference>
<evidence type="ECO:0000256" key="5">
    <source>
        <dbReference type="ARBA" id="ARBA00023242"/>
    </source>
</evidence>
<dbReference type="GO" id="GO:0003677">
    <property type="term" value="F:DNA binding"/>
    <property type="evidence" value="ECO:0007669"/>
    <property type="project" value="UniProtKB-KW"/>
</dbReference>
<feature type="domain" description="HTH myb-type" evidence="8">
    <location>
        <begin position="1"/>
        <end position="59"/>
    </location>
</feature>
<keyword evidence="3" id="KW-0238">DNA-binding</keyword>
<dbReference type="EMBL" id="MW302551">
    <property type="protein sequence ID" value="QSD99705.1"/>
    <property type="molecule type" value="Genomic_DNA"/>
</dbReference>
<feature type="domain" description="Myb-like" evidence="7">
    <location>
        <begin position="10"/>
        <end position="55"/>
    </location>
</feature>
<dbReference type="InterPro" id="IPR017930">
    <property type="entry name" value="Myb_dom"/>
</dbReference>
<evidence type="ECO:0000256" key="6">
    <source>
        <dbReference type="SAM" id="MobiDB-lite"/>
    </source>
</evidence>
<evidence type="ECO:0000256" key="1">
    <source>
        <dbReference type="ARBA" id="ARBA00004123"/>
    </source>
</evidence>
<dbReference type="PANTHER" id="PTHR44191:SF62">
    <property type="entry name" value="OS04G0341900 PROTEIN"/>
    <property type="match status" value="1"/>
</dbReference>
<dbReference type="InterPro" id="IPR001005">
    <property type="entry name" value="SANT/Myb"/>
</dbReference>
<dbReference type="Pfam" id="PF00249">
    <property type="entry name" value="Myb_DNA-binding"/>
    <property type="match status" value="1"/>
</dbReference>
<organism evidence="9">
    <name type="scientific">Melilotus albus</name>
    <name type="common">White sweet clover</name>
    <name type="synonym">Melilotus officinalis subsp. albus</name>
    <dbReference type="NCBI Taxonomy" id="47082"/>
    <lineage>
        <taxon>Eukaryota</taxon>
        <taxon>Viridiplantae</taxon>
        <taxon>Streptophyta</taxon>
        <taxon>Embryophyta</taxon>
        <taxon>Tracheophyta</taxon>
        <taxon>Spermatophyta</taxon>
        <taxon>Magnoliopsida</taxon>
        <taxon>eudicotyledons</taxon>
        <taxon>Gunneridae</taxon>
        <taxon>Pentapetalae</taxon>
        <taxon>rosids</taxon>
        <taxon>fabids</taxon>
        <taxon>Fabales</taxon>
        <taxon>Fabaceae</taxon>
        <taxon>Papilionoideae</taxon>
        <taxon>50 kb inversion clade</taxon>
        <taxon>NPAAA clade</taxon>
        <taxon>Hologalegina</taxon>
        <taxon>IRL clade</taxon>
        <taxon>Trifolieae</taxon>
        <taxon>Melilotus</taxon>
    </lineage>
</organism>
<gene>
    <name evidence="9" type="primary">EVM0021468.1</name>
</gene>
<dbReference type="SMART" id="SM00717">
    <property type="entry name" value="SANT"/>
    <property type="match status" value="1"/>
</dbReference>
<evidence type="ECO:0000259" key="8">
    <source>
        <dbReference type="PROSITE" id="PS51294"/>
    </source>
</evidence>
<feature type="region of interest" description="Disordered" evidence="6">
    <location>
        <begin position="43"/>
        <end position="68"/>
    </location>
</feature>
<sequence length="81" mass="9611">MHQRQWLLKPWTRNEHKAFLKGLKAVGKGKWKNISKNFVKTKTPTQVASHAQKHFNHRHGSYNKKNRTSVFDMKLDENDNL</sequence>
<dbReference type="PROSITE" id="PS50090">
    <property type="entry name" value="MYB_LIKE"/>
    <property type="match status" value="1"/>
</dbReference>
<keyword evidence="4" id="KW-0804">Transcription</keyword>
<keyword evidence="2" id="KW-0805">Transcription regulation</keyword>
<evidence type="ECO:0000256" key="3">
    <source>
        <dbReference type="ARBA" id="ARBA00023125"/>
    </source>
</evidence>
<dbReference type="GO" id="GO:0009723">
    <property type="term" value="P:response to ethylene"/>
    <property type="evidence" value="ECO:0007669"/>
    <property type="project" value="TreeGrafter"/>
</dbReference>
<dbReference type="NCBIfam" id="TIGR01557">
    <property type="entry name" value="myb_SHAQKYF"/>
    <property type="match status" value="1"/>
</dbReference>
<evidence type="ECO:0000259" key="7">
    <source>
        <dbReference type="PROSITE" id="PS50090"/>
    </source>
</evidence>
<evidence type="ECO:0000313" key="9">
    <source>
        <dbReference type="EMBL" id="QSD99705.1"/>
    </source>
</evidence>
<name>A0A896WCY8_MELAB</name>